<protein>
    <recommendedName>
        <fullName evidence="4">PhyR sigma2 domain-containing protein</fullName>
    </recommendedName>
</protein>
<name>A0ABX2BU61_9BURK</name>
<evidence type="ECO:0000256" key="2">
    <source>
        <dbReference type="ARBA" id="ARBA00023082"/>
    </source>
</evidence>
<evidence type="ECO:0000256" key="3">
    <source>
        <dbReference type="ARBA" id="ARBA00023163"/>
    </source>
</evidence>
<dbReference type="PANTHER" id="PTHR43133">
    <property type="entry name" value="RNA POLYMERASE ECF-TYPE SIGMA FACTO"/>
    <property type="match status" value="1"/>
</dbReference>
<evidence type="ECO:0000259" key="4">
    <source>
        <dbReference type="Pfam" id="PF22029"/>
    </source>
</evidence>
<reference evidence="5 6" key="1">
    <citation type="submission" date="2019-11" db="EMBL/GenBank/DDBJ databases">
        <title>Metabolism of dissolved organic matter in forest soils.</title>
        <authorList>
            <person name="Cyle K.T."/>
            <person name="Wilhelm R.C."/>
            <person name="Martinez C.E."/>
        </authorList>
    </citation>
    <scope>NUCLEOTIDE SEQUENCE [LARGE SCALE GENOMIC DNA]</scope>
    <source>
        <strain evidence="5 6">1N</strain>
    </source>
</reference>
<keyword evidence="3" id="KW-0804">Transcription</keyword>
<sequence length="115" mass="12800">MDIGDLMRHVPHLQRYARKLTGNGDLADDLVHDTLERALTRLTLFQSGTNLRAWLFAIMHNVLANQARKVSARAVHVSFDDYSESQGESFALSDDTRFASGLFAAHSGGDKLGKW</sequence>
<dbReference type="SUPFAM" id="SSF88946">
    <property type="entry name" value="Sigma2 domain of RNA polymerase sigma factors"/>
    <property type="match status" value="1"/>
</dbReference>
<dbReference type="InterPro" id="IPR039425">
    <property type="entry name" value="RNA_pol_sigma-70-like"/>
</dbReference>
<keyword evidence="2" id="KW-0731">Sigma factor</keyword>
<dbReference type="InterPro" id="IPR053866">
    <property type="entry name" value="PhyR_sigma2"/>
</dbReference>
<evidence type="ECO:0000313" key="6">
    <source>
        <dbReference type="Proteomes" id="UP000652198"/>
    </source>
</evidence>
<dbReference type="Pfam" id="PF22029">
    <property type="entry name" value="PhyR_sigma2"/>
    <property type="match status" value="1"/>
</dbReference>
<evidence type="ECO:0000256" key="1">
    <source>
        <dbReference type="ARBA" id="ARBA00023015"/>
    </source>
</evidence>
<gene>
    <name evidence="5" type="ORF">GNZ12_24470</name>
</gene>
<dbReference type="Gene3D" id="1.10.1740.10">
    <property type="match status" value="1"/>
</dbReference>
<accession>A0ABX2BU61</accession>
<keyword evidence="6" id="KW-1185">Reference proteome</keyword>
<feature type="domain" description="PhyR sigma2" evidence="4">
    <location>
        <begin position="7"/>
        <end position="60"/>
    </location>
</feature>
<comment type="caution">
    <text evidence="5">The sequence shown here is derived from an EMBL/GenBank/DDBJ whole genome shotgun (WGS) entry which is preliminary data.</text>
</comment>
<dbReference type="EMBL" id="WOEY01000095">
    <property type="protein sequence ID" value="NPT44409.1"/>
    <property type="molecule type" value="Genomic_DNA"/>
</dbReference>
<dbReference type="PANTHER" id="PTHR43133:SF25">
    <property type="entry name" value="RNA POLYMERASE SIGMA FACTOR RFAY-RELATED"/>
    <property type="match status" value="1"/>
</dbReference>
<dbReference type="InterPro" id="IPR013325">
    <property type="entry name" value="RNA_pol_sigma_r2"/>
</dbReference>
<proteinExistence type="predicted"/>
<organism evidence="5 6">
    <name type="scientific">Paraburkholderia solitsugae</name>
    <dbReference type="NCBI Taxonomy" id="2675748"/>
    <lineage>
        <taxon>Bacteria</taxon>
        <taxon>Pseudomonadati</taxon>
        <taxon>Pseudomonadota</taxon>
        <taxon>Betaproteobacteria</taxon>
        <taxon>Burkholderiales</taxon>
        <taxon>Burkholderiaceae</taxon>
        <taxon>Paraburkholderia</taxon>
    </lineage>
</organism>
<dbReference type="Proteomes" id="UP000652198">
    <property type="component" value="Unassembled WGS sequence"/>
</dbReference>
<keyword evidence="1" id="KW-0805">Transcription regulation</keyword>
<evidence type="ECO:0000313" key="5">
    <source>
        <dbReference type="EMBL" id="NPT44409.1"/>
    </source>
</evidence>